<keyword evidence="8" id="KW-1185">Reference proteome</keyword>
<sequence>MYSWHPSIIHLLEEKKYSKIIDYYQQIINTDPNNIINYWYLGLAYLLNKNLENAQATWLLCLSNIEESAYDQSIEILKNILETEALRQLYSSNYSLSLLIRQQINDLDETDVNNQLHIINLELLLETFNIENILHYDIINKIKNSAPDTLNLLLVLTILEDILKKYTHGLSVLLAESILHYSQGNQEVMNKIKSVAISMGEEKNHINYAIDLLELCNYFNHEDSRIFIHLNKFYERIKNYEKQLNICQQYYQKASNYIEKLSSINCLLSYYRTMGDRDNFAQLVSEQSQLYEQIEEKKDSLKDEQNKEIIIIGIIDFFYCQDLPQYNRNLINKVAQVFQDINKPCYPNFVFQYQHQECLLPPKAEADQGQFYPLKLRIIEPKKVLKIGYIAHTFNDHAVGYISRCLIRNHDRTKFDINLYMAQGKIDEITTKDFQPYVSQIFRGNRNVRALTEKIYDDDIDILVDLDSVTQNLTCTVMAVKPAPIQVTWLGLDASGIPNIDYFIVDPYVLPENAQEYYQEKLWRLPHNYLAIDNLEIGEKTLTRKQLNIPDDAVIYLNMQNAAKLNPHIVQMQMEIIQNVKNSYLLFNVRKDKNVLKKYLYSLADKFQGVKDRIRFIPSYPPAIYRANLAIADIILDTYPFNGAVTVLDSLWQNIPLVTRVGQQYHARQGYSFLKNLGIEEGIAWTDRKYIEWGIKFGNSGKLREKIREQLQQSKLNSSLWNTEQFTRDMEKAYQQMWQIYLKSIG</sequence>
<dbReference type="OrthoDB" id="146908at2"/>
<reference evidence="8" key="1">
    <citation type="journal article" date="2013" name="Proc. Natl. Acad. Sci. U.S.A.">
        <title>Improving the coverage of the cyanobacterial phylum using diversity-driven genome sequencing.</title>
        <authorList>
            <person name="Shih P.M."/>
            <person name="Wu D."/>
            <person name="Latifi A."/>
            <person name="Axen S.D."/>
            <person name="Fewer D.P."/>
            <person name="Talla E."/>
            <person name="Calteau A."/>
            <person name="Cai F."/>
            <person name="Tandeau de Marsac N."/>
            <person name="Rippka R."/>
            <person name="Herdman M."/>
            <person name="Sivonen K."/>
            <person name="Coursin T."/>
            <person name="Laurent T."/>
            <person name="Goodwin L."/>
            <person name="Nolan M."/>
            <person name="Davenport K.W."/>
            <person name="Han C.S."/>
            <person name="Rubin E.M."/>
            <person name="Eisen J.A."/>
            <person name="Woyke T."/>
            <person name="Gugger M."/>
            <person name="Kerfeld C.A."/>
        </authorList>
    </citation>
    <scope>NUCLEOTIDE SEQUENCE [LARGE SCALE GENOMIC DNA]</scope>
    <source>
        <strain evidence="8">PCC 10605</strain>
    </source>
</reference>
<keyword evidence="3" id="KW-0808">Transferase</keyword>
<organism evidence="7 8">
    <name type="scientific">Cyanobacterium aponinum (strain PCC 10605)</name>
    <dbReference type="NCBI Taxonomy" id="755178"/>
    <lineage>
        <taxon>Bacteria</taxon>
        <taxon>Bacillati</taxon>
        <taxon>Cyanobacteriota</taxon>
        <taxon>Cyanophyceae</taxon>
        <taxon>Oscillatoriophycideae</taxon>
        <taxon>Chroococcales</taxon>
        <taxon>Geminocystaceae</taxon>
        <taxon>Cyanobacterium</taxon>
    </lineage>
</organism>
<dbReference type="KEGG" id="can:Cyan10605_1212"/>
<accession>K9Z2A1</accession>
<dbReference type="PANTHER" id="PTHR44835">
    <property type="entry name" value="UDP-N-ACETYLGLUCOSAMINE--PEPTIDE N-ACETYLGLUCOSAMINYLTRANSFERASE SPINDLY-RELATED"/>
    <property type="match status" value="1"/>
</dbReference>
<proteinExistence type="predicted"/>
<dbReference type="SUPFAM" id="SSF48452">
    <property type="entry name" value="TPR-like"/>
    <property type="match status" value="1"/>
</dbReference>
<dbReference type="InterPro" id="IPR051939">
    <property type="entry name" value="Glycosyltr_41/O-GlcNAc_trsf"/>
</dbReference>
<keyword evidence="5" id="KW-0802">TPR repeat</keyword>
<gene>
    <name evidence="7" type="ordered locus">Cyan10605_1212</name>
</gene>
<dbReference type="Gene3D" id="3.40.50.11380">
    <property type="match status" value="1"/>
</dbReference>
<evidence type="ECO:0000256" key="3">
    <source>
        <dbReference type="ARBA" id="ARBA00022679"/>
    </source>
</evidence>
<dbReference type="STRING" id="755178.Cyan10605_1212"/>
<comment type="pathway">
    <text evidence="1">Protein modification; protein glycosylation.</text>
</comment>
<name>K9Z2A1_CYAAP</name>
<evidence type="ECO:0000259" key="6">
    <source>
        <dbReference type="Pfam" id="PF13844"/>
    </source>
</evidence>
<evidence type="ECO:0000313" key="8">
    <source>
        <dbReference type="Proteomes" id="UP000010480"/>
    </source>
</evidence>
<evidence type="ECO:0000256" key="2">
    <source>
        <dbReference type="ARBA" id="ARBA00022676"/>
    </source>
</evidence>
<dbReference type="AlphaFoldDB" id="K9Z2A1"/>
<evidence type="ECO:0000313" key="7">
    <source>
        <dbReference type="EMBL" id="AFZ53331.1"/>
    </source>
</evidence>
<dbReference type="RefSeq" id="WP_015219060.1">
    <property type="nucleotide sequence ID" value="NC_019776.1"/>
</dbReference>
<feature type="domain" description="O-GlcNAc transferase C-terminal" evidence="6">
    <location>
        <begin position="543"/>
        <end position="730"/>
    </location>
</feature>
<dbReference type="InterPro" id="IPR011990">
    <property type="entry name" value="TPR-like_helical_dom_sf"/>
</dbReference>
<keyword evidence="2" id="KW-0328">Glycosyltransferase</keyword>
<dbReference type="HOGENOM" id="CLU_022025_0_0_3"/>
<dbReference type="Proteomes" id="UP000010480">
    <property type="component" value="Chromosome"/>
</dbReference>
<dbReference type="InterPro" id="IPR029489">
    <property type="entry name" value="OGT/SEC/SPY_C"/>
</dbReference>
<dbReference type="Gene3D" id="3.40.50.2000">
    <property type="entry name" value="Glycogen Phosphorylase B"/>
    <property type="match status" value="1"/>
</dbReference>
<dbReference type="Pfam" id="PF13844">
    <property type="entry name" value="Glyco_transf_41"/>
    <property type="match status" value="2"/>
</dbReference>
<dbReference type="PATRIC" id="fig|755178.3.peg.1279"/>
<keyword evidence="4" id="KW-0677">Repeat</keyword>
<protein>
    <recommendedName>
        <fullName evidence="6">O-GlcNAc transferase C-terminal domain-containing protein</fullName>
    </recommendedName>
</protein>
<evidence type="ECO:0000256" key="4">
    <source>
        <dbReference type="ARBA" id="ARBA00022737"/>
    </source>
</evidence>
<dbReference type="PANTHER" id="PTHR44835:SF1">
    <property type="entry name" value="PROTEIN O-GLCNAC TRANSFERASE"/>
    <property type="match status" value="1"/>
</dbReference>
<feature type="domain" description="O-GlcNAc transferase C-terminal" evidence="6">
    <location>
        <begin position="377"/>
        <end position="533"/>
    </location>
</feature>
<evidence type="ECO:0000256" key="5">
    <source>
        <dbReference type="ARBA" id="ARBA00022803"/>
    </source>
</evidence>
<dbReference type="EMBL" id="CP003947">
    <property type="protein sequence ID" value="AFZ53331.1"/>
    <property type="molecule type" value="Genomic_DNA"/>
</dbReference>
<dbReference type="Gene3D" id="1.25.40.10">
    <property type="entry name" value="Tetratricopeptide repeat domain"/>
    <property type="match status" value="1"/>
</dbReference>
<dbReference type="GO" id="GO:0016757">
    <property type="term" value="F:glycosyltransferase activity"/>
    <property type="evidence" value="ECO:0007669"/>
    <property type="project" value="UniProtKB-KW"/>
</dbReference>
<dbReference type="eggNOG" id="COG3914">
    <property type="taxonomic scope" value="Bacteria"/>
</dbReference>
<evidence type="ECO:0000256" key="1">
    <source>
        <dbReference type="ARBA" id="ARBA00004922"/>
    </source>
</evidence>